<feature type="signal peptide" evidence="5">
    <location>
        <begin position="1"/>
        <end position="21"/>
    </location>
</feature>
<comment type="cofactor">
    <cofactor evidence="1">
        <name>FAD</name>
        <dbReference type="ChEBI" id="CHEBI:57692"/>
    </cofactor>
</comment>
<sequence>MAKLKTLAFAVAAAMTLPAWADQNLTADLVVVGAGAGGTVAAVEAVEGGLKTIMLEKNAFAGGAGNFMEGSFAAESFMQKEKGVKLTKTEAFNRMAAYHHWRVNAPLMKAFVDNSADMVQWVWDHGVHWKEVKTAWRNNDVLTWHIYPKAGALPSTMVKIFKEKGGQLLLSTPAEKLIVENGKVVGVEAKNGSGEKVTVRAKNVILATGGYNFNVPMVKEMTGIDMIPVGAPGRTGDGINMAMQVGAVGDNIGPMMINGAFMPAEGEAICNGANKELRAMFRQGLLYVDGTGNRFFNEELTIDWPTASNAIARTGEWTYIVFDAATVRDFSTKGKGYPNPCGNFIQRHQAATQLEALLLENEKKGNVFIGSTIEEVAKKAGMDPKILKASADAMTKYAKEGKDEQFGKDPYYLRAVSEGPFYVVRGKLNTLTSLNGVKVNADLQVLDKNDHVIPGLYAIGHDAGGMYGDSYDLKVGEGTASSFAVTSGLMAVKHILSTK</sequence>
<accession>A0A6I1ERE8</accession>
<evidence type="ECO:0000313" key="7">
    <source>
        <dbReference type="EMBL" id="KAB7661250.1"/>
    </source>
</evidence>
<dbReference type="Pfam" id="PF00890">
    <property type="entry name" value="FAD_binding_2"/>
    <property type="match status" value="1"/>
</dbReference>
<dbReference type="EMBL" id="WEHX01000022">
    <property type="protein sequence ID" value="KAB7661250.1"/>
    <property type="molecule type" value="Genomic_DNA"/>
</dbReference>
<dbReference type="InterPro" id="IPR003953">
    <property type="entry name" value="FAD-dep_OxRdtase_2_FAD-bd"/>
</dbReference>
<proteinExistence type="predicted"/>
<protein>
    <submittedName>
        <fullName evidence="7">FAD-binding protein</fullName>
    </submittedName>
</protein>
<keyword evidence="2" id="KW-0285">Flavoprotein</keyword>
<dbReference type="SUPFAM" id="SSF56425">
    <property type="entry name" value="Succinate dehydrogenase/fumarate reductase flavoprotein, catalytic domain"/>
    <property type="match status" value="1"/>
</dbReference>
<dbReference type="GO" id="GO:0008202">
    <property type="term" value="P:steroid metabolic process"/>
    <property type="evidence" value="ECO:0007669"/>
    <property type="project" value="UniProtKB-ARBA"/>
</dbReference>
<gene>
    <name evidence="7" type="ORF">GBM95_05120</name>
</gene>
<dbReference type="PRINTS" id="PR00411">
    <property type="entry name" value="PNDRDTASEI"/>
</dbReference>
<dbReference type="InterPro" id="IPR036188">
    <property type="entry name" value="FAD/NAD-bd_sf"/>
</dbReference>
<keyword evidence="4" id="KW-0560">Oxidoreductase</keyword>
<evidence type="ECO:0000256" key="2">
    <source>
        <dbReference type="ARBA" id="ARBA00022630"/>
    </source>
</evidence>
<evidence type="ECO:0000313" key="8">
    <source>
        <dbReference type="Proteomes" id="UP000430564"/>
    </source>
</evidence>
<dbReference type="PANTHER" id="PTHR43400:SF10">
    <property type="entry name" value="3-OXOSTEROID 1-DEHYDROGENASE"/>
    <property type="match status" value="1"/>
</dbReference>
<evidence type="ECO:0000259" key="6">
    <source>
        <dbReference type="Pfam" id="PF00890"/>
    </source>
</evidence>
<name>A0A6I1ERE8_9BURK</name>
<keyword evidence="3" id="KW-0274">FAD</keyword>
<dbReference type="RefSeq" id="WP_152158106.1">
    <property type="nucleotide sequence ID" value="NZ_WEHX01000022.1"/>
</dbReference>
<dbReference type="SUPFAM" id="SSF51905">
    <property type="entry name" value="FAD/NAD(P)-binding domain"/>
    <property type="match status" value="1"/>
</dbReference>
<dbReference type="Gene3D" id="3.90.700.10">
    <property type="entry name" value="Succinate dehydrogenase/fumarate reductase flavoprotein, catalytic domain"/>
    <property type="match status" value="1"/>
</dbReference>
<dbReference type="Gene3D" id="3.50.50.60">
    <property type="entry name" value="FAD/NAD(P)-binding domain"/>
    <property type="match status" value="3"/>
</dbReference>
<dbReference type="OrthoDB" id="9813348at2"/>
<organism evidence="7 8">
    <name type="scientific">Sutterella seckii</name>
    <dbReference type="NCBI Taxonomy" id="1944635"/>
    <lineage>
        <taxon>Bacteria</taxon>
        <taxon>Pseudomonadati</taxon>
        <taxon>Pseudomonadota</taxon>
        <taxon>Betaproteobacteria</taxon>
        <taxon>Burkholderiales</taxon>
        <taxon>Sutterellaceae</taxon>
        <taxon>Sutterella</taxon>
    </lineage>
</organism>
<feature type="domain" description="FAD-dependent oxidoreductase 2 FAD-binding" evidence="6">
    <location>
        <begin position="28"/>
        <end position="468"/>
    </location>
</feature>
<evidence type="ECO:0000256" key="5">
    <source>
        <dbReference type="SAM" id="SignalP"/>
    </source>
</evidence>
<dbReference type="InterPro" id="IPR027477">
    <property type="entry name" value="Succ_DH/fumarate_Rdtase_cat_sf"/>
</dbReference>
<dbReference type="InterPro" id="IPR050315">
    <property type="entry name" value="FAD-oxidoreductase_2"/>
</dbReference>
<feature type="chain" id="PRO_5026100787" evidence="5">
    <location>
        <begin position="22"/>
        <end position="499"/>
    </location>
</feature>
<dbReference type="AlphaFoldDB" id="A0A6I1ERE8"/>
<reference evidence="7 8" key="1">
    <citation type="submission" date="2019-10" db="EMBL/GenBank/DDBJ databases">
        <title>Genome diversity of Sutterella seckii.</title>
        <authorList>
            <person name="Chaplin A.V."/>
            <person name="Sokolova S.R."/>
            <person name="Mosin K.A."/>
            <person name="Ivanova E.L."/>
            <person name="Kochetkova T.O."/>
            <person name="Goltsov A.Y."/>
            <person name="Trofimov D.Y."/>
            <person name="Efimov B.A."/>
        </authorList>
    </citation>
    <scope>NUCLEOTIDE SEQUENCE [LARGE SCALE GENOMIC DNA]</scope>
    <source>
        <strain evidence="7 8">ASD393</strain>
    </source>
</reference>
<dbReference type="PANTHER" id="PTHR43400">
    <property type="entry name" value="FUMARATE REDUCTASE"/>
    <property type="match status" value="1"/>
</dbReference>
<evidence type="ECO:0000256" key="1">
    <source>
        <dbReference type="ARBA" id="ARBA00001974"/>
    </source>
</evidence>
<evidence type="ECO:0000256" key="3">
    <source>
        <dbReference type="ARBA" id="ARBA00022827"/>
    </source>
</evidence>
<keyword evidence="5" id="KW-0732">Signal</keyword>
<comment type="caution">
    <text evidence="7">The sequence shown here is derived from an EMBL/GenBank/DDBJ whole genome shotgun (WGS) entry which is preliminary data.</text>
</comment>
<dbReference type="GO" id="GO:0016491">
    <property type="term" value="F:oxidoreductase activity"/>
    <property type="evidence" value="ECO:0007669"/>
    <property type="project" value="UniProtKB-KW"/>
</dbReference>
<dbReference type="Proteomes" id="UP000430564">
    <property type="component" value="Unassembled WGS sequence"/>
</dbReference>
<evidence type="ECO:0000256" key="4">
    <source>
        <dbReference type="ARBA" id="ARBA00023002"/>
    </source>
</evidence>